<evidence type="ECO:0000259" key="1">
    <source>
        <dbReference type="Pfam" id="PF00085"/>
    </source>
</evidence>
<dbReference type="InterPro" id="IPR013766">
    <property type="entry name" value="Thioredoxin_domain"/>
</dbReference>
<proteinExistence type="predicted"/>
<dbReference type="SUPFAM" id="SSF52833">
    <property type="entry name" value="Thioredoxin-like"/>
    <property type="match status" value="1"/>
</dbReference>
<dbReference type="PANTHER" id="PTHR43601">
    <property type="entry name" value="THIOREDOXIN, MITOCHONDRIAL"/>
    <property type="match status" value="1"/>
</dbReference>
<organism evidence="2 3">
    <name type="scientific">Halalkalibacter krulwichiae</name>
    <dbReference type="NCBI Taxonomy" id="199441"/>
    <lineage>
        <taxon>Bacteria</taxon>
        <taxon>Bacillati</taxon>
        <taxon>Bacillota</taxon>
        <taxon>Bacilli</taxon>
        <taxon>Bacillales</taxon>
        <taxon>Bacillaceae</taxon>
        <taxon>Halalkalibacter</taxon>
    </lineage>
</organism>
<evidence type="ECO:0000313" key="2">
    <source>
        <dbReference type="EMBL" id="ARK32848.1"/>
    </source>
</evidence>
<dbReference type="RefSeq" id="WP_066155151.1">
    <property type="nucleotide sequence ID" value="NZ_CP020814.1"/>
</dbReference>
<dbReference type="Gene3D" id="3.40.30.10">
    <property type="entry name" value="Glutaredoxin"/>
    <property type="match status" value="1"/>
</dbReference>
<accession>A0A1X9MHD0</accession>
<protein>
    <submittedName>
        <fullName evidence="2">Thioredoxin C-1</fullName>
    </submittedName>
</protein>
<reference evidence="2 3" key="1">
    <citation type="submission" date="2017-04" db="EMBL/GenBank/DDBJ databases">
        <title>Bacillus krulwichiae AM31D Genome sequencing and assembly.</title>
        <authorList>
            <person name="Krulwich T.A."/>
            <person name="Anastor L."/>
            <person name="Ehrlich R."/>
            <person name="Ehrlich G.D."/>
            <person name="Janto B."/>
        </authorList>
    </citation>
    <scope>NUCLEOTIDE SEQUENCE [LARGE SCALE GENOMIC DNA]</scope>
    <source>
        <strain evidence="2 3">AM31D</strain>
    </source>
</reference>
<feature type="domain" description="Thioredoxin" evidence="1">
    <location>
        <begin position="60"/>
        <end position="150"/>
    </location>
</feature>
<gene>
    <name evidence="2" type="ORF">BkAM31D_24945</name>
</gene>
<dbReference type="Pfam" id="PF00085">
    <property type="entry name" value="Thioredoxin"/>
    <property type="match status" value="1"/>
</dbReference>
<keyword evidence="3" id="KW-1185">Reference proteome</keyword>
<dbReference type="AlphaFoldDB" id="A0A1X9MHD0"/>
<dbReference type="PANTHER" id="PTHR43601:SF3">
    <property type="entry name" value="THIOREDOXIN, MITOCHONDRIAL"/>
    <property type="match status" value="1"/>
</dbReference>
<dbReference type="STRING" id="199441.BkAM31D_24945"/>
<evidence type="ECO:0000313" key="3">
    <source>
        <dbReference type="Proteomes" id="UP000193006"/>
    </source>
</evidence>
<name>A0A1X9MHD0_9BACI</name>
<dbReference type="InterPro" id="IPR036249">
    <property type="entry name" value="Thioredoxin-like_sf"/>
</dbReference>
<dbReference type="CDD" id="cd02947">
    <property type="entry name" value="TRX_family"/>
    <property type="match status" value="1"/>
</dbReference>
<dbReference type="GO" id="GO:0045454">
    <property type="term" value="P:cell redox homeostasis"/>
    <property type="evidence" value="ECO:0007669"/>
    <property type="project" value="TreeGrafter"/>
</dbReference>
<sequence precursor="true">MKKILIFGGAVILLFVALVVVSNAQQTQKSEGNPFGKSQLHPATIEIMDDPNYQNIILPEELETSIADEEEVTVYFYSSTCQFCKETTPRLVPIADEKEVNLVQYNLLEFEDGWEQYDITATPTVVHYENGDEAGRIVGAAENEEFEQFFENIVLN</sequence>
<dbReference type="EMBL" id="CP020814">
    <property type="protein sequence ID" value="ARK32848.1"/>
    <property type="molecule type" value="Genomic_DNA"/>
</dbReference>
<dbReference type="KEGG" id="bkw:BkAM31D_24945"/>
<dbReference type="Proteomes" id="UP000193006">
    <property type="component" value="Chromosome"/>
</dbReference>